<dbReference type="EMBL" id="NKHZ01000036">
    <property type="protein sequence ID" value="PNS19023.1"/>
    <property type="molecule type" value="Genomic_DNA"/>
</dbReference>
<accession>A0A2K1QVW0</accession>
<dbReference type="InParanoid" id="A0A2K1QVW0"/>
<evidence type="ECO:0000313" key="2">
    <source>
        <dbReference type="EMBL" id="PNS19023.1"/>
    </source>
</evidence>
<dbReference type="InterPro" id="IPR027417">
    <property type="entry name" value="P-loop_NTPase"/>
</dbReference>
<gene>
    <name evidence="2" type="ORF">CAC42_6118</name>
</gene>
<evidence type="ECO:0000313" key="3">
    <source>
        <dbReference type="Proteomes" id="UP000243797"/>
    </source>
</evidence>
<sequence>MASKPPIPITVLTGFVGTGKTTLLLNLLPQLRKVDPSYRLSMIKNEIGDLAVDSALAASAELSSSREMLGSCICCTNVGQLGSALEELQGDNPDRIIIETSGSAEPIKLVVEINRLGAETGRYTLDGVISVIDVMNWEGYSSASYTAKLQAKQTDLIVLNKWEDAGEDKLDRVLDRLGDLDVDTPHVKSDRGWVNVELLFGLDGKMVKGLVDNDQHEHKNGHGHDHNEEMECLSVTVEGKGQGELDLQRLDELLKKAPKDEVFRIKALLQSSIPPPGFQADLDVDGVSTYILNWSFGRHTWARSQAGPADSPILRMSLFLARYESTKWTKRLESGQYLSFANANGSPPAALTVKRVL</sequence>
<dbReference type="Proteomes" id="UP000243797">
    <property type="component" value="Unassembled WGS sequence"/>
</dbReference>
<proteinExistence type="predicted"/>
<dbReference type="OrthoDB" id="259708at2759"/>
<keyword evidence="3" id="KW-1185">Reference proteome</keyword>
<evidence type="ECO:0000259" key="1">
    <source>
        <dbReference type="Pfam" id="PF02492"/>
    </source>
</evidence>
<dbReference type="SUPFAM" id="SSF52540">
    <property type="entry name" value="P-loop containing nucleoside triphosphate hydrolases"/>
    <property type="match status" value="1"/>
</dbReference>
<dbReference type="Gene3D" id="3.40.50.300">
    <property type="entry name" value="P-loop containing nucleotide triphosphate hydrolases"/>
    <property type="match status" value="1"/>
</dbReference>
<dbReference type="STRING" id="2082308.A0A2K1QVW0"/>
<dbReference type="PANTHER" id="PTHR13748:SF62">
    <property type="entry name" value="COBW DOMAIN-CONTAINING PROTEIN"/>
    <property type="match status" value="1"/>
</dbReference>
<dbReference type="PANTHER" id="PTHR13748">
    <property type="entry name" value="COBW-RELATED"/>
    <property type="match status" value="1"/>
</dbReference>
<name>A0A2K1QVW0_9PEZI</name>
<comment type="caution">
    <text evidence="2">The sequence shown here is derived from an EMBL/GenBank/DDBJ whole genome shotgun (WGS) entry which is preliminary data.</text>
</comment>
<feature type="domain" description="CobW/HypB/UreG nucleotide-binding" evidence="1">
    <location>
        <begin position="8"/>
        <end position="180"/>
    </location>
</feature>
<dbReference type="InterPro" id="IPR051316">
    <property type="entry name" value="Zinc-reg_GTPase_activator"/>
</dbReference>
<dbReference type="Pfam" id="PF02492">
    <property type="entry name" value="cobW"/>
    <property type="match status" value="1"/>
</dbReference>
<dbReference type="InterPro" id="IPR003495">
    <property type="entry name" value="CobW/HypB/UreG_nucleotide-bd"/>
</dbReference>
<dbReference type="AlphaFoldDB" id="A0A2K1QVW0"/>
<protein>
    <submittedName>
        <fullName evidence="2">COBW domain-containing protein 1</fullName>
    </submittedName>
</protein>
<organism evidence="2 3">
    <name type="scientific">Sphaceloma murrayae</name>
    <dbReference type="NCBI Taxonomy" id="2082308"/>
    <lineage>
        <taxon>Eukaryota</taxon>
        <taxon>Fungi</taxon>
        <taxon>Dikarya</taxon>
        <taxon>Ascomycota</taxon>
        <taxon>Pezizomycotina</taxon>
        <taxon>Dothideomycetes</taxon>
        <taxon>Dothideomycetidae</taxon>
        <taxon>Myriangiales</taxon>
        <taxon>Elsinoaceae</taxon>
        <taxon>Sphaceloma</taxon>
    </lineage>
</organism>
<reference evidence="2 3" key="1">
    <citation type="submission" date="2017-06" db="EMBL/GenBank/DDBJ databases">
        <title>Draft genome sequence of a variant of Elsinoe murrayae.</title>
        <authorList>
            <person name="Cheng Q."/>
        </authorList>
    </citation>
    <scope>NUCLEOTIDE SEQUENCE [LARGE SCALE GENOMIC DNA]</scope>
    <source>
        <strain evidence="2 3">CQ-2017a</strain>
    </source>
</reference>
<dbReference type="GO" id="GO:0005737">
    <property type="term" value="C:cytoplasm"/>
    <property type="evidence" value="ECO:0007669"/>
    <property type="project" value="TreeGrafter"/>
</dbReference>